<dbReference type="EMBL" id="KI913164">
    <property type="protein sequence ID" value="ETV70682.1"/>
    <property type="molecule type" value="Genomic_DNA"/>
</dbReference>
<evidence type="ECO:0000256" key="1">
    <source>
        <dbReference type="SAM" id="Coils"/>
    </source>
</evidence>
<proteinExistence type="predicted"/>
<dbReference type="OrthoDB" id="67841at2759"/>
<reference evidence="3" key="1">
    <citation type="submission" date="2013-12" db="EMBL/GenBank/DDBJ databases">
        <title>The Genome Sequence of Aphanomyces astaci APO3.</title>
        <authorList>
            <consortium name="The Broad Institute Genomics Platform"/>
            <person name="Russ C."/>
            <person name="Tyler B."/>
            <person name="van West P."/>
            <person name="Dieguez-Uribeondo J."/>
            <person name="Young S.K."/>
            <person name="Zeng Q."/>
            <person name="Gargeya S."/>
            <person name="Fitzgerald M."/>
            <person name="Abouelleil A."/>
            <person name="Alvarado L."/>
            <person name="Chapman S.B."/>
            <person name="Gainer-Dewar J."/>
            <person name="Goldberg J."/>
            <person name="Griggs A."/>
            <person name="Gujja S."/>
            <person name="Hansen M."/>
            <person name="Howarth C."/>
            <person name="Imamovic A."/>
            <person name="Ireland A."/>
            <person name="Larimer J."/>
            <person name="McCowan C."/>
            <person name="Murphy C."/>
            <person name="Pearson M."/>
            <person name="Poon T.W."/>
            <person name="Priest M."/>
            <person name="Roberts A."/>
            <person name="Saif S."/>
            <person name="Shea T."/>
            <person name="Sykes S."/>
            <person name="Wortman J."/>
            <person name="Nusbaum C."/>
            <person name="Birren B."/>
        </authorList>
    </citation>
    <scope>NUCLEOTIDE SEQUENCE [LARGE SCALE GENOMIC DNA]</scope>
    <source>
        <strain evidence="3">APO3</strain>
    </source>
</reference>
<accession>W4FT94</accession>
<evidence type="ECO:0000256" key="2">
    <source>
        <dbReference type="SAM" id="MobiDB-lite"/>
    </source>
</evidence>
<evidence type="ECO:0000313" key="3">
    <source>
        <dbReference type="EMBL" id="ETV70682.1"/>
    </source>
</evidence>
<dbReference type="GeneID" id="20815782"/>
<organism evidence="3">
    <name type="scientific">Aphanomyces astaci</name>
    <name type="common">Crayfish plague agent</name>
    <dbReference type="NCBI Taxonomy" id="112090"/>
    <lineage>
        <taxon>Eukaryota</taxon>
        <taxon>Sar</taxon>
        <taxon>Stramenopiles</taxon>
        <taxon>Oomycota</taxon>
        <taxon>Saprolegniomycetes</taxon>
        <taxon>Saprolegniales</taxon>
        <taxon>Verrucalvaceae</taxon>
        <taxon>Aphanomyces</taxon>
    </lineage>
</organism>
<feature type="coiled-coil region" evidence="1">
    <location>
        <begin position="96"/>
        <end position="130"/>
    </location>
</feature>
<feature type="region of interest" description="Disordered" evidence="2">
    <location>
        <begin position="198"/>
        <end position="217"/>
    </location>
</feature>
<gene>
    <name evidence="3" type="ORF">H257_13786</name>
</gene>
<dbReference type="RefSeq" id="XP_009839748.1">
    <property type="nucleotide sequence ID" value="XM_009841446.1"/>
</dbReference>
<keyword evidence="1" id="KW-0175">Coiled coil</keyword>
<dbReference type="AlphaFoldDB" id="W4FT94"/>
<protein>
    <submittedName>
        <fullName evidence="3">Uncharacterized protein</fullName>
    </submittedName>
</protein>
<dbReference type="VEuPathDB" id="FungiDB:H257_13786"/>
<sequence length="550" mass="61698">MSTPNAATAARRRHDEFVAFLDRIGYEPQGRYAKAGKLRREDVETLMQGGALDHIWSWVQHNIKSTEDINMLRRNLHVSHQAMTSPDAMELKKRRIAALTEKRRLLHDAVSKLQAENKQAIANLVSVEQAMTSICDPPIQALLEDTYVLQTQYRHQERAIAVQDLHTVLTPPLASPPSQSHQSAVVQDALRRLKDLLKQSRPHQPSSSPRHLLPRTASTDKTVQAVLQLPGKVVLDELEASTTSATTNPTLAPLTPYRNRHTLHDIESQVQHHVHHLYEQLARRQQECDHLLLHNTPSPCGVSPCAATTSATKLEWLQSYGDELVLELKSLDAAAAAAADHMSAMASFETRLDHAHTSVASAFRTNRALVVDILDRQSKLLLFLQSEVVDAFKGLRQETQAALDDVIRREIDRSREMHEEADLEVPSRTLHGHASVRNSAIMQRHEDTAMSKLHMSVRKLEAAKAAFDAFLQSSPCFTVLSWEELLEQVREVDAIVSDEMLPDMGRMEEAAAELLYTKLPALFRAIHNWTDEPAKAYGADGAHRPVERCD</sequence>
<feature type="compositionally biased region" description="Low complexity" evidence="2">
    <location>
        <begin position="202"/>
        <end position="211"/>
    </location>
</feature>
<name>W4FT94_APHAT</name>